<sequence length="403" mass="44004">MRSVLMRFINFVVVAVVAMVAFPVAASNVVNLNVGETQLVSLKGVSDVVVGNESIIKVELLQPNDLVIKAITAGHTELLVRYQNGENNKIKVAVSELEDAKQQIHLNWIKRKYSQLQFTEIAGAMVISGELNQADLKQLNQDTKDYPTWLIQVDQAPIAIDQMIELQVTILEVKRQSAKHLGVNWQNSISGPTLSDVNSQWVTFPITLLSTVNLLIQNGQARILAEPKLIAASGGKADFLVGGEFPIPQVLAQGMQDVEFRDYGISLSMSPHDLGHGQISTEIKAQISTIDPATAIQGIPGMLTRRVSSLITAKSGEAIILSGLLSQEQSLQTDAFPVLNKMPILGELFSSKEFRDAETELIVVVTPMLQAQQRQTQKAHKNAQLLINLFRDAADCVGLSDAI</sequence>
<evidence type="ECO:0000313" key="2">
    <source>
        <dbReference type="Proteomes" id="UP000293092"/>
    </source>
</evidence>
<reference evidence="1" key="1">
    <citation type="submission" date="2017-11" db="EMBL/GenBank/DDBJ databases">
        <title>Comparative genomic and phylogenomic analyses of the family Idiomarinaceae.</title>
        <authorList>
            <person name="Liu Y."/>
            <person name="Shao Z."/>
        </authorList>
    </citation>
    <scope>NUCLEOTIDE SEQUENCE</scope>
    <source>
        <strain evidence="1">PIN1</strain>
    </source>
</reference>
<accession>A0ACD2HGE8</accession>
<evidence type="ECO:0000313" key="1">
    <source>
        <dbReference type="EMBL" id="RZQ55214.1"/>
    </source>
</evidence>
<comment type="caution">
    <text evidence="1">The sequence shown here is derived from an EMBL/GenBank/DDBJ whole genome shotgun (WGS) entry which is preliminary data.</text>
</comment>
<keyword evidence="2" id="KW-1185">Reference proteome</keyword>
<dbReference type="EMBL" id="PIQJ01000004">
    <property type="protein sequence ID" value="RZQ55214.1"/>
    <property type="molecule type" value="Genomic_DNA"/>
</dbReference>
<dbReference type="Proteomes" id="UP000293092">
    <property type="component" value="Unassembled WGS sequence"/>
</dbReference>
<organism evidence="1 2">
    <name type="scientific">Pseudidiomarina tainanensis</name>
    <dbReference type="NCBI Taxonomy" id="502365"/>
    <lineage>
        <taxon>Bacteria</taxon>
        <taxon>Pseudomonadati</taxon>
        <taxon>Pseudomonadota</taxon>
        <taxon>Gammaproteobacteria</taxon>
        <taxon>Alteromonadales</taxon>
        <taxon>Idiomarinaceae</taxon>
        <taxon>Pseudidiomarina</taxon>
    </lineage>
</organism>
<protein>
    <submittedName>
        <fullName evidence="1">Uncharacterized protein</fullName>
    </submittedName>
</protein>
<proteinExistence type="predicted"/>
<name>A0ACD2HGE8_9GAMM</name>
<gene>
    <name evidence="1" type="ORF">CWI82_11265</name>
</gene>